<accession>A0A974NH81</accession>
<dbReference type="Gene3D" id="2.40.128.200">
    <property type="match status" value="1"/>
</dbReference>
<evidence type="ECO:0000256" key="3">
    <source>
        <dbReference type="ARBA" id="ARBA00023139"/>
    </source>
</evidence>
<dbReference type="InterPro" id="IPR018660">
    <property type="entry name" value="MliC"/>
</dbReference>
<protein>
    <submittedName>
        <fullName evidence="7">MliC family protein</fullName>
    </submittedName>
</protein>
<dbReference type="EMBL" id="CP067393">
    <property type="protein sequence ID" value="QQP86312.1"/>
    <property type="molecule type" value="Genomic_DNA"/>
</dbReference>
<keyword evidence="2" id="KW-0472">Membrane</keyword>
<evidence type="ECO:0000256" key="2">
    <source>
        <dbReference type="ARBA" id="ARBA00023136"/>
    </source>
</evidence>
<reference evidence="7 8" key="1">
    <citation type="submission" date="2021-01" db="EMBL/GenBank/DDBJ databases">
        <title>Entomomonas sp. F2A isolated from a house cricket (Acheta domesticus).</title>
        <authorList>
            <person name="Spergser J."/>
            <person name="Busse H.-J."/>
        </authorList>
    </citation>
    <scope>NUCLEOTIDE SEQUENCE [LARGE SCALE GENOMIC DNA]</scope>
    <source>
        <strain evidence="7 8">F2A</strain>
    </source>
</reference>
<keyword evidence="1 5" id="KW-0732">Signal</keyword>
<evidence type="ECO:0000259" key="6">
    <source>
        <dbReference type="Pfam" id="PF09864"/>
    </source>
</evidence>
<feature type="signal peptide" evidence="5">
    <location>
        <begin position="1"/>
        <end position="21"/>
    </location>
</feature>
<dbReference type="KEGG" id="eaz:JHT90_03460"/>
<evidence type="ECO:0000313" key="8">
    <source>
        <dbReference type="Proteomes" id="UP000595278"/>
    </source>
</evidence>
<evidence type="ECO:0000256" key="5">
    <source>
        <dbReference type="SAM" id="SignalP"/>
    </source>
</evidence>
<feature type="domain" description="C-type lysozyme inhibitor" evidence="6">
    <location>
        <begin position="27"/>
        <end position="84"/>
    </location>
</feature>
<sequence>MKLFKSVAVTLGVLCCFTVYASETTIYQCEDGERFEAAYPDKDTAILNYGGELKLLKAVVSADGARYAGEDWQWWTKGDQGNLAPLKKGEDYAESVGKTCYMLKPAKVMTNQQTAK</sequence>
<evidence type="ECO:0000256" key="1">
    <source>
        <dbReference type="ARBA" id="ARBA00022729"/>
    </source>
</evidence>
<dbReference type="SUPFAM" id="SSF141488">
    <property type="entry name" value="YdhA-like"/>
    <property type="match status" value="1"/>
</dbReference>
<dbReference type="Proteomes" id="UP000595278">
    <property type="component" value="Chromosome"/>
</dbReference>
<keyword evidence="4" id="KW-0449">Lipoprotein</keyword>
<proteinExistence type="predicted"/>
<evidence type="ECO:0000256" key="4">
    <source>
        <dbReference type="ARBA" id="ARBA00023288"/>
    </source>
</evidence>
<gene>
    <name evidence="7" type="ORF">JHT90_03460</name>
</gene>
<evidence type="ECO:0000313" key="7">
    <source>
        <dbReference type="EMBL" id="QQP86312.1"/>
    </source>
</evidence>
<name>A0A974NH81_9GAMM</name>
<keyword evidence="8" id="KW-1185">Reference proteome</keyword>
<dbReference type="Pfam" id="PF09864">
    <property type="entry name" value="MliC"/>
    <property type="match status" value="1"/>
</dbReference>
<dbReference type="RefSeq" id="WP_201094132.1">
    <property type="nucleotide sequence ID" value="NZ_CP067393.1"/>
</dbReference>
<organism evidence="7 8">
    <name type="scientific">Entomomonas asaccharolytica</name>
    <dbReference type="NCBI Taxonomy" id="2785331"/>
    <lineage>
        <taxon>Bacteria</taxon>
        <taxon>Pseudomonadati</taxon>
        <taxon>Pseudomonadota</taxon>
        <taxon>Gammaproteobacteria</taxon>
        <taxon>Pseudomonadales</taxon>
        <taxon>Pseudomonadaceae</taxon>
        <taxon>Entomomonas</taxon>
    </lineage>
</organism>
<feature type="chain" id="PRO_5038030568" evidence="5">
    <location>
        <begin position="22"/>
        <end position="116"/>
    </location>
</feature>
<dbReference type="AlphaFoldDB" id="A0A974NH81"/>
<dbReference type="InterPro" id="IPR036328">
    <property type="entry name" value="MliC_sf"/>
</dbReference>
<keyword evidence="3" id="KW-0564">Palmitate</keyword>